<evidence type="ECO:0000313" key="3">
    <source>
        <dbReference type="EMBL" id="KKN37616.1"/>
    </source>
</evidence>
<dbReference type="Gene3D" id="3.30.420.240">
    <property type="match status" value="1"/>
</dbReference>
<comment type="caution">
    <text evidence="3">The sequence shown here is derived from an EMBL/GenBank/DDBJ whole genome shotgun (WGS) entry which is preliminary data.</text>
</comment>
<dbReference type="Pfam" id="PF17289">
    <property type="entry name" value="Terminase_6C"/>
    <property type="match status" value="1"/>
</dbReference>
<dbReference type="Gene3D" id="3.40.50.300">
    <property type="entry name" value="P-loop containing nucleotide triphosphate hydrolases"/>
    <property type="match status" value="1"/>
</dbReference>
<dbReference type="InterPro" id="IPR027417">
    <property type="entry name" value="P-loop_NTPase"/>
</dbReference>
<name>A0A0F9SKY5_9ZZZZ</name>
<protein>
    <recommendedName>
        <fullName evidence="2">Terminase large subunit gp17-like C-terminal domain-containing protein</fullName>
    </recommendedName>
</protein>
<keyword evidence="1" id="KW-1188">Viral release from host cell</keyword>
<dbReference type="AlphaFoldDB" id="A0A0F9SKY5"/>
<organism evidence="3">
    <name type="scientific">marine sediment metagenome</name>
    <dbReference type="NCBI Taxonomy" id="412755"/>
    <lineage>
        <taxon>unclassified sequences</taxon>
        <taxon>metagenomes</taxon>
        <taxon>ecological metagenomes</taxon>
    </lineage>
</organism>
<dbReference type="EMBL" id="LAZR01001883">
    <property type="protein sequence ID" value="KKN37616.1"/>
    <property type="molecule type" value="Genomic_DNA"/>
</dbReference>
<accession>A0A0F9SKY5</accession>
<reference evidence="3" key="1">
    <citation type="journal article" date="2015" name="Nature">
        <title>Complex archaea that bridge the gap between prokaryotes and eukaryotes.</title>
        <authorList>
            <person name="Spang A."/>
            <person name="Saw J.H."/>
            <person name="Jorgensen S.L."/>
            <person name="Zaremba-Niedzwiedzka K."/>
            <person name="Martijn J."/>
            <person name="Lind A.E."/>
            <person name="van Eijk R."/>
            <person name="Schleper C."/>
            <person name="Guy L."/>
            <person name="Ettema T.J."/>
        </authorList>
    </citation>
    <scope>NUCLEOTIDE SEQUENCE</scope>
</reference>
<sequence>MSELIKTLKRIIRSVVLFAQHASGLKLRKYQEDVALAVVDSVINKRGLSIVVVFPRQSGKNELQAQIETYLLTLLSQLDTEIVKISPTWKPQTLNAMRRLERVLDKNLIVHDVGWNKESGYIYKVGKARIFFLSGGPAASIVGATASTLLEVDEAQDILIAKYDKEMAPMAASTNATRVFWGTAWTSKTLLAREMRAARKAEMRDGIRRVFKLDADEVAEEVPAYGNYVAEQVAKLGRNHPMVKTQYYSEEIDAEGGMFPLARMAMMQGNHLPSNAPKDDSLYALLVDVAGEDEGVGDDGDIDSLVNRRRDSTAVTVVEVDLLTLDDELINAPTYRVVQRHEWVGIKHTKLYGKIKALFEHWKASYIVVDATGVGTGLYSFLDSALPGSVIPYVFTSKSKSDLGWGFLAVIETGRYKEYKGSGDEDREAARIQKVFWMQVENCQSRVLDGPGKLMRWGVPDGTRDVGTGNLVHDDMLISAAMCWVLDDETWGMAKSMVIDAVDPLQDLEF</sequence>
<dbReference type="InterPro" id="IPR035421">
    <property type="entry name" value="Terminase_6C"/>
</dbReference>
<proteinExistence type="predicted"/>
<evidence type="ECO:0000259" key="2">
    <source>
        <dbReference type="Pfam" id="PF17289"/>
    </source>
</evidence>
<evidence type="ECO:0000256" key="1">
    <source>
        <dbReference type="ARBA" id="ARBA00022612"/>
    </source>
</evidence>
<feature type="domain" description="Terminase large subunit gp17-like C-terminal" evidence="2">
    <location>
        <begin position="334"/>
        <end position="422"/>
    </location>
</feature>
<gene>
    <name evidence="3" type="ORF">LCGC14_0761860</name>
</gene>